<dbReference type="Proteomes" id="UP001381693">
    <property type="component" value="Unassembled WGS sequence"/>
</dbReference>
<comment type="caution">
    <text evidence="10">The sequence shown here is derived from an EMBL/GenBank/DDBJ whole genome shotgun (WGS) entry which is preliminary data.</text>
</comment>
<name>A0AAN9ABB9_HALRR</name>
<comment type="similarity">
    <text evidence="2">Belongs to the nesprin family.</text>
</comment>
<gene>
    <name evidence="10" type="ORF">SK128_024284</name>
</gene>
<accession>A0AAN9ABB9</accession>
<dbReference type="PROSITE" id="PS51049">
    <property type="entry name" value="KASH"/>
    <property type="match status" value="1"/>
</dbReference>
<reference evidence="10 11" key="1">
    <citation type="submission" date="2023-11" db="EMBL/GenBank/DDBJ databases">
        <title>Halocaridina rubra genome assembly.</title>
        <authorList>
            <person name="Smith C."/>
        </authorList>
    </citation>
    <scope>NUCLEOTIDE SEQUENCE [LARGE SCALE GENOMIC DNA]</scope>
    <source>
        <strain evidence="10">EP-1</strain>
        <tissue evidence="10">Whole</tissue>
    </source>
</reference>
<evidence type="ECO:0000256" key="4">
    <source>
        <dbReference type="ARBA" id="ARBA00022737"/>
    </source>
</evidence>
<evidence type="ECO:0000259" key="9">
    <source>
        <dbReference type="PROSITE" id="PS51049"/>
    </source>
</evidence>
<dbReference type="CDD" id="cd00176">
    <property type="entry name" value="SPEC"/>
    <property type="match status" value="1"/>
</dbReference>
<evidence type="ECO:0000256" key="5">
    <source>
        <dbReference type="ARBA" id="ARBA00022989"/>
    </source>
</evidence>
<keyword evidence="3 8" id="KW-0812">Transmembrane</keyword>
<evidence type="ECO:0000256" key="7">
    <source>
        <dbReference type="ARBA" id="ARBA00023242"/>
    </source>
</evidence>
<feature type="topological domain" description="Perinuclear space" evidence="8">
    <location>
        <begin position="258"/>
        <end position="287"/>
    </location>
</feature>
<protein>
    <recommendedName>
        <fullName evidence="9">KASH domain-containing protein</fullName>
    </recommendedName>
</protein>
<dbReference type="SMART" id="SM00150">
    <property type="entry name" value="SPEC"/>
    <property type="match status" value="1"/>
</dbReference>
<dbReference type="AlphaFoldDB" id="A0AAN9ABB9"/>
<keyword evidence="6 8" id="KW-0472">Membrane</keyword>
<dbReference type="PANTHER" id="PTHR47535:SF10">
    <property type="entry name" value="MUSCLE-SPECIFIC PROTEIN 300 KDA"/>
    <property type="match status" value="1"/>
</dbReference>
<evidence type="ECO:0000256" key="3">
    <source>
        <dbReference type="ARBA" id="ARBA00022692"/>
    </source>
</evidence>
<comment type="subcellular location">
    <subcellularLocation>
        <location evidence="1">Nucleus membrane</location>
    </subcellularLocation>
</comment>
<dbReference type="Gene3D" id="1.20.58.60">
    <property type="match status" value="2"/>
</dbReference>
<evidence type="ECO:0000313" key="11">
    <source>
        <dbReference type="Proteomes" id="UP001381693"/>
    </source>
</evidence>
<dbReference type="SUPFAM" id="SSF46966">
    <property type="entry name" value="Spectrin repeat"/>
    <property type="match status" value="1"/>
</dbReference>
<keyword evidence="11" id="KW-1185">Reference proteome</keyword>
<keyword evidence="5" id="KW-1133">Transmembrane helix</keyword>
<dbReference type="InterPro" id="IPR012315">
    <property type="entry name" value="KASH"/>
</dbReference>
<dbReference type="Pfam" id="PF10541">
    <property type="entry name" value="KASH"/>
    <property type="match status" value="1"/>
</dbReference>
<keyword evidence="4" id="KW-0677">Repeat</keyword>
<evidence type="ECO:0000256" key="2">
    <source>
        <dbReference type="ARBA" id="ARBA00008619"/>
    </source>
</evidence>
<dbReference type="InterPro" id="IPR002017">
    <property type="entry name" value="Spectrin_repeat"/>
</dbReference>
<dbReference type="GO" id="GO:0007097">
    <property type="term" value="P:nuclear migration"/>
    <property type="evidence" value="ECO:0007669"/>
    <property type="project" value="TreeGrafter"/>
</dbReference>
<feature type="topological domain" description="Cytoplasmic" evidence="8">
    <location>
        <begin position="1"/>
        <end position="236"/>
    </location>
</feature>
<dbReference type="GO" id="GO:0005737">
    <property type="term" value="C:cytoplasm"/>
    <property type="evidence" value="ECO:0007669"/>
    <property type="project" value="TreeGrafter"/>
</dbReference>
<dbReference type="GO" id="GO:0034993">
    <property type="term" value="C:meiotic nuclear membrane microtubule tethering complex"/>
    <property type="evidence" value="ECO:0007669"/>
    <property type="project" value="TreeGrafter"/>
</dbReference>
<dbReference type="SMART" id="SM01249">
    <property type="entry name" value="KASH"/>
    <property type="match status" value="1"/>
</dbReference>
<dbReference type="EMBL" id="JAXCGZ010008617">
    <property type="protein sequence ID" value="KAK7077527.1"/>
    <property type="molecule type" value="Genomic_DNA"/>
</dbReference>
<evidence type="ECO:0000256" key="8">
    <source>
        <dbReference type="PROSITE-ProRule" id="PRU00385"/>
    </source>
</evidence>
<feature type="domain" description="KASH" evidence="9">
    <location>
        <begin position="228"/>
        <end position="287"/>
    </location>
</feature>
<keyword evidence="7" id="KW-0539">Nucleus</keyword>
<dbReference type="GO" id="GO:0051015">
    <property type="term" value="F:actin filament binding"/>
    <property type="evidence" value="ECO:0007669"/>
    <property type="project" value="TreeGrafter"/>
</dbReference>
<dbReference type="InterPro" id="IPR052403">
    <property type="entry name" value="LINC-complex_assoc"/>
</dbReference>
<evidence type="ECO:0000256" key="1">
    <source>
        <dbReference type="ARBA" id="ARBA00004126"/>
    </source>
</evidence>
<sequence>MDLDGHKSVIMSLNVIGKHLAEHTRDKRRGAQVQERLATVNRRWEAVCAAASIWQAKLQTALMGNAEFHSTISDLLIWTETTEETLHKLAAEEGSEEAALRERASRILDIRAEVERCEPRVASLHEAAQHLLTQRQDDQCSAVRERLALLSRRLQLLLQLCSQHLTQLSQVLGHDYTSSLASLASSGLYESAEFSRPTSPSSLSASFHSDMHDSYLVEGEDGVVRRCYKFFGRVMRAALPIQALMLLMLGVATLVPNSEDDYACSMANNFARSLDPMIRYPDGPPPI</sequence>
<dbReference type="GO" id="GO:0005640">
    <property type="term" value="C:nuclear outer membrane"/>
    <property type="evidence" value="ECO:0007669"/>
    <property type="project" value="TreeGrafter"/>
</dbReference>
<dbReference type="Pfam" id="PF00435">
    <property type="entry name" value="Spectrin"/>
    <property type="match status" value="1"/>
</dbReference>
<dbReference type="PANTHER" id="PTHR47535">
    <property type="entry name" value="MUSCLE-SPECIFIC PROTEIN 300 KDA, ISOFORM G"/>
    <property type="match status" value="1"/>
</dbReference>
<dbReference type="InterPro" id="IPR018159">
    <property type="entry name" value="Spectrin/alpha-actinin"/>
</dbReference>
<proteinExistence type="inferred from homology"/>
<evidence type="ECO:0000313" key="10">
    <source>
        <dbReference type="EMBL" id="KAK7077527.1"/>
    </source>
</evidence>
<evidence type="ECO:0000256" key="6">
    <source>
        <dbReference type="ARBA" id="ARBA00023136"/>
    </source>
</evidence>
<organism evidence="10 11">
    <name type="scientific">Halocaridina rubra</name>
    <name type="common">Hawaiian red shrimp</name>
    <dbReference type="NCBI Taxonomy" id="373956"/>
    <lineage>
        <taxon>Eukaryota</taxon>
        <taxon>Metazoa</taxon>
        <taxon>Ecdysozoa</taxon>
        <taxon>Arthropoda</taxon>
        <taxon>Crustacea</taxon>
        <taxon>Multicrustacea</taxon>
        <taxon>Malacostraca</taxon>
        <taxon>Eumalacostraca</taxon>
        <taxon>Eucarida</taxon>
        <taxon>Decapoda</taxon>
        <taxon>Pleocyemata</taxon>
        <taxon>Caridea</taxon>
        <taxon>Atyoidea</taxon>
        <taxon>Atyidae</taxon>
        <taxon>Halocaridina</taxon>
    </lineage>
</organism>